<name>A0A395ISY4_9HELO</name>
<evidence type="ECO:0000313" key="2">
    <source>
        <dbReference type="Proteomes" id="UP000249056"/>
    </source>
</evidence>
<reference evidence="1 2" key="1">
    <citation type="submission" date="2018-06" db="EMBL/GenBank/DDBJ databases">
        <title>Genome Sequence of the Brown Rot Fungal Pathogen Monilinia fructigena.</title>
        <authorList>
            <person name="Landi L."/>
            <person name="De Miccolis Angelini R.M."/>
            <person name="Pollastro S."/>
            <person name="Abate D."/>
            <person name="Faretra F."/>
            <person name="Romanazzi G."/>
        </authorList>
    </citation>
    <scope>NUCLEOTIDE SEQUENCE [LARGE SCALE GENOMIC DNA]</scope>
    <source>
        <strain evidence="1 2">Mfrg269</strain>
    </source>
</reference>
<dbReference type="OrthoDB" id="3558741at2759"/>
<keyword evidence="2" id="KW-1185">Reference proteome</keyword>
<sequence length="180" mass="20177">MSLGPFLTPRLEIIYSSTQALSIHLTKAILPQYFTFMNDVCSSEITAMIAFADLASIVDGRKKKLADAILPQNLRHALFYRIPEVAELVASGWLQFLGGDMGTHIKVLRATTDLISKAGFDVKLVGLLGGDKLTVESEPHLHPGNLGEWGPVDEFLLIINARRDRWTFLIPRMKRLREIY</sequence>
<accession>A0A395ISY4</accession>
<organism evidence="1 2">
    <name type="scientific">Monilinia fructigena</name>
    <dbReference type="NCBI Taxonomy" id="38457"/>
    <lineage>
        <taxon>Eukaryota</taxon>
        <taxon>Fungi</taxon>
        <taxon>Dikarya</taxon>
        <taxon>Ascomycota</taxon>
        <taxon>Pezizomycotina</taxon>
        <taxon>Leotiomycetes</taxon>
        <taxon>Helotiales</taxon>
        <taxon>Sclerotiniaceae</taxon>
        <taxon>Monilinia</taxon>
    </lineage>
</organism>
<gene>
    <name evidence="1" type="ORF">DID88_009378</name>
</gene>
<dbReference type="EMBL" id="QKRW01000031">
    <property type="protein sequence ID" value="RAL61449.1"/>
    <property type="molecule type" value="Genomic_DNA"/>
</dbReference>
<evidence type="ECO:0000313" key="1">
    <source>
        <dbReference type="EMBL" id="RAL61449.1"/>
    </source>
</evidence>
<proteinExistence type="predicted"/>
<dbReference type="Proteomes" id="UP000249056">
    <property type="component" value="Unassembled WGS sequence"/>
</dbReference>
<comment type="caution">
    <text evidence="1">The sequence shown here is derived from an EMBL/GenBank/DDBJ whole genome shotgun (WGS) entry which is preliminary data.</text>
</comment>
<dbReference type="AlphaFoldDB" id="A0A395ISY4"/>
<protein>
    <submittedName>
        <fullName evidence="1">Uncharacterized protein</fullName>
    </submittedName>
</protein>